<feature type="transmembrane region" description="Helical" evidence="1">
    <location>
        <begin position="230"/>
        <end position="249"/>
    </location>
</feature>
<dbReference type="SUPFAM" id="SSF48097">
    <property type="entry name" value="Regulator of G-protein signaling, RGS"/>
    <property type="match status" value="1"/>
</dbReference>
<sequence length="446" mass="50684">MNFEGTDVTVGFFGDYLWKSRYIEPQPENIAMAVVFGITIPLPILVIVLLFVFRNNRRVYSRGVVPYIGLMYVISSIISNVILYAGRFIALPHFSISIVVNDVLLVCTCLGMVIQTTRFYLFSYLYANMSKNLPNHRIVSFLSHHMLSISCVLILGIIWTSFGIIMVVLSYYYVITIYVFVYVTIALSAALGLISIIGALFDICFNLVRTRCDVLGVLSRSDPLQFRTDSLLLMPIIAFGVIGNIIYLIQGNDIVYIIFFEFFYLLLILYFGGLVVTHCVVDFVRNYHSTHVVLVDEGGPSENLNLDNSDDIIKRMFSNNTSLEYIKQFCLAEFSLENAISFSELQEMINDPSSITKDSFTSFHHRFVRPNSEMELNLNANLVRDCNEAVRGDVSEGELGVLVQRLFDSVVGNLQDTFSRFKLTREYKLSIEAVRRVEIIKRQAGE</sequence>
<feature type="transmembrane region" description="Helical" evidence="1">
    <location>
        <begin position="179"/>
        <end position="201"/>
    </location>
</feature>
<keyword evidence="1" id="KW-0472">Membrane</keyword>
<feature type="transmembrane region" description="Helical" evidence="1">
    <location>
        <begin position="147"/>
        <end position="173"/>
    </location>
</feature>
<protein>
    <recommendedName>
        <fullName evidence="4">RGS domain-containing protein</fullName>
    </recommendedName>
</protein>
<evidence type="ECO:0000256" key="1">
    <source>
        <dbReference type="SAM" id="Phobius"/>
    </source>
</evidence>
<dbReference type="AlphaFoldDB" id="A0AAW2Z1S5"/>
<evidence type="ECO:0000313" key="3">
    <source>
        <dbReference type="Proteomes" id="UP001431209"/>
    </source>
</evidence>
<feature type="transmembrane region" description="Helical" evidence="1">
    <location>
        <begin position="103"/>
        <end position="126"/>
    </location>
</feature>
<reference evidence="2 3" key="1">
    <citation type="submission" date="2024-03" db="EMBL/GenBank/DDBJ databases">
        <title>The Acrasis kona genome and developmental transcriptomes reveal deep origins of eukaryotic multicellular pathways.</title>
        <authorList>
            <person name="Sheikh S."/>
            <person name="Fu C.-J."/>
            <person name="Brown M.W."/>
            <person name="Baldauf S.L."/>
        </authorList>
    </citation>
    <scope>NUCLEOTIDE SEQUENCE [LARGE SCALE GENOMIC DNA]</scope>
    <source>
        <strain evidence="2 3">ATCC MYA-3509</strain>
    </source>
</reference>
<dbReference type="EMBL" id="JAOPGA020000946">
    <property type="protein sequence ID" value="KAL0483222.1"/>
    <property type="molecule type" value="Genomic_DNA"/>
</dbReference>
<dbReference type="InterPro" id="IPR036305">
    <property type="entry name" value="RGS_sf"/>
</dbReference>
<dbReference type="Gene3D" id="1.10.167.10">
    <property type="entry name" value="Regulator of G-protein Signalling 4, domain 2"/>
    <property type="match status" value="1"/>
</dbReference>
<organism evidence="2 3">
    <name type="scientific">Acrasis kona</name>
    <dbReference type="NCBI Taxonomy" id="1008807"/>
    <lineage>
        <taxon>Eukaryota</taxon>
        <taxon>Discoba</taxon>
        <taxon>Heterolobosea</taxon>
        <taxon>Tetramitia</taxon>
        <taxon>Eutetramitia</taxon>
        <taxon>Acrasidae</taxon>
        <taxon>Acrasis</taxon>
    </lineage>
</organism>
<gene>
    <name evidence="2" type="ORF">AKO1_011555</name>
</gene>
<keyword evidence="3" id="KW-1185">Reference proteome</keyword>
<name>A0AAW2Z1S5_9EUKA</name>
<keyword evidence="1" id="KW-1133">Transmembrane helix</keyword>
<dbReference type="Proteomes" id="UP001431209">
    <property type="component" value="Unassembled WGS sequence"/>
</dbReference>
<evidence type="ECO:0008006" key="4">
    <source>
        <dbReference type="Google" id="ProtNLM"/>
    </source>
</evidence>
<dbReference type="InterPro" id="IPR044926">
    <property type="entry name" value="RGS_subdomain_2"/>
</dbReference>
<feature type="transmembrane region" description="Helical" evidence="1">
    <location>
        <begin position="64"/>
        <end position="83"/>
    </location>
</feature>
<feature type="transmembrane region" description="Helical" evidence="1">
    <location>
        <begin position="30"/>
        <end position="52"/>
    </location>
</feature>
<comment type="caution">
    <text evidence="2">The sequence shown here is derived from an EMBL/GenBank/DDBJ whole genome shotgun (WGS) entry which is preliminary data.</text>
</comment>
<accession>A0AAW2Z1S5</accession>
<evidence type="ECO:0000313" key="2">
    <source>
        <dbReference type="EMBL" id="KAL0483222.1"/>
    </source>
</evidence>
<feature type="transmembrane region" description="Helical" evidence="1">
    <location>
        <begin position="255"/>
        <end position="281"/>
    </location>
</feature>
<proteinExistence type="predicted"/>
<keyword evidence="1" id="KW-0812">Transmembrane</keyword>